<keyword evidence="1" id="KW-0732">Signal</keyword>
<organism evidence="2 3">
    <name type="scientific">Streptomyces angustmyceticus</name>
    <dbReference type="NCBI Taxonomy" id="285578"/>
    <lineage>
        <taxon>Bacteria</taxon>
        <taxon>Bacillati</taxon>
        <taxon>Actinomycetota</taxon>
        <taxon>Actinomycetes</taxon>
        <taxon>Kitasatosporales</taxon>
        <taxon>Streptomycetaceae</taxon>
        <taxon>Streptomyces</taxon>
    </lineage>
</organism>
<evidence type="ECO:0000313" key="2">
    <source>
        <dbReference type="EMBL" id="GES28262.1"/>
    </source>
</evidence>
<gene>
    <name evidence="2" type="ORF">San01_07490</name>
</gene>
<feature type="signal peptide" evidence="1">
    <location>
        <begin position="1"/>
        <end position="27"/>
    </location>
</feature>
<comment type="caution">
    <text evidence="2">The sequence shown here is derived from an EMBL/GenBank/DDBJ whole genome shotgun (WGS) entry which is preliminary data.</text>
</comment>
<accession>A0A5J4L7T3</accession>
<keyword evidence="3" id="KW-1185">Reference proteome</keyword>
<reference evidence="2 3" key="1">
    <citation type="submission" date="2019-10" db="EMBL/GenBank/DDBJ databases">
        <title>Whole genome shotgun sequence of Streptomyces angustmyceticus NBRC 3934.</title>
        <authorList>
            <person name="Hosoyama A."/>
            <person name="Ichikawa N."/>
            <person name="Kimura A."/>
            <person name="Kitahashi Y."/>
            <person name="Komaki H."/>
            <person name="Uohara A."/>
        </authorList>
    </citation>
    <scope>NUCLEOTIDE SEQUENCE [LARGE SCALE GENOMIC DNA]</scope>
    <source>
        <strain evidence="2 3">NBRC 3934</strain>
    </source>
</reference>
<feature type="chain" id="PRO_5023837803" description="Secreted protein" evidence="1">
    <location>
        <begin position="28"/>
        <end position="97"/>
    </location>
</feature>
<dbReference type="OrthoDB" id="4303023at2"/>
<proteinExistence type="predicted"/>
<sequence>MISTRRIYTALVLTAGASALAMSSASAVPVAPPAQSAPQGLSVLSPLDSLGVAAIPANYQGQLPTVTGQLQHLRDLGQLHQVTDMAAPVTGLLPVGS</sequence>
<evidence type="ECO:0000256" key="1">
    <source>
        <dbReference type="SAM" id="SignalP"/>
    </source>
</evidence>
<dbReference type="GeneID" id="96749356"/>
<evidence type="ECO:0000313" key="3">
    <source>
        <dbReference type="Proteomes" id="UP000325598"/>
    </source>
</evidence>
<dbReference type="EMBL" id="BLAG01000004">
    <property type="protein sequence ID" value="GES28262.1"/>
    <property type="molecule type" value="Genomic_DNA"/>
</dbReference>
<dbReference type="RefSeq" id="WP_086721566.1">
    <property type="nucleotide sequence ID" value="NZ_BLAG01000004.1"/>
</dbReference>
<protein>
    <recommendedName>
        <fullName evidence="4">Secreted protein</fullName>
    </recommendedName>
</protein>
<dbReference type="Proteomes" id="UP000325598">
    <property type="component" value="Unassembled WGS sequence"/>
</dbReference>
<name>A0A5J4L7T3_9ACTN</name>
<dbReference type="AlphaFoldDB" id="A0A5J4L7T3"/>
<evidence type="ECO:0008006" key="4">
    <source>
        <dbReference type="Google" id="ProtNLM"/>
    </source>
</evidence>